<evidence type="ECO:0000259" key="2">
    <source>
        <dbReference type="PROSITE" id="PS50883"/>
    </source>
</evidence>
<dbReference type="Proteomes" id="UP001171111">
    <property type="component" value="Unassembled WGS sequence"/>
</dbReference>
<accession>A0ABT8T6U3</accession>
<dbReference type="InterPro" id="IPR029787">
    <property type="entry name" value="Nucleotide_cyclase"/>
</dbReference>
<protein>
    <submittedName>
        <fullName evidence="4">EAL domain-containing protein</fullName>
    </submittedName>
</protein>
<dbReference type="Gene3D" id="3.30.450.20">
    <property type="entry name" value="PAS domain"/>
    <property type="match status" value="1"/>
</dbReference>
<dbReference type="SMART" id="SM00267">
    <property type="entry name" value="GGDEF"/>
    <property type="match status" value="1"/>
</dbReference>
<dbReference type="InterPro" id="IPR000160">
    <property type="entry name" value="GGDEF_dom"/>
</dbReference>
<dbReference type="Pfam" id="PF00563">
    <property type="entry name" value="EAL"/>
    <property type="match status" value="1"/>
</dbReference>
<dbReference type="Gene3D" id="3.30.70.270">
    <property type="match status" value="1"/>
</dbReference>
<keyword evidence="1" id="KW-1133">Transmembrane helix</keyword>
<evidence type="ECO:0000259" key="3">
    <source>
        <dbReference type="PROSITE" id="PS50887"/>
    </source>
</evidence>
<keyword evidence="1" id="KW-0472">Membrane</keyword>
<dbReference type="PROSITE" id="PS50883">
    <property type="entry name" value="EAL"/>
    <property type="match status" value="1"/>
</dbReference>
<proteinExistence type="predicted"/>
<dbReference type="InterPro" id="IPR050706">
    <property type="entry name" value="Cyclic-di-GMP_PDE-like"/>
</dbReference>
<dbReference type="Gene3D" id="3.20.20.450">
    <property type="entry name" value="EAL domain"/>
    <property type="match status" value="1"/>
</dbReference>
<feature type="domain" description="EAL" evidence="2">
    <location>
        <begin position="611"/>
        <end position="856"/>
    </location>
</feature>
<keyword evidence="1" id="KW-0812">Transmembrane</keyword>
<dbReference type="InterPro" id="IPR043128">
    <property type="entry name" value="Rev_trsase/Diguanyl_cyclase"/>
</dbReference>
<reference evidence="4 5" key="1">
    <citation type="submission" date="2023-06" db="EMBL/GenBank/DDBJ databases">
        <title>Campylobacter magnum sp. nov., isolated from cecal contents of domestic pigs (Sus scrofa domesticus).</title>
        <authorList>
            <person name="Papic B."/>
            <person name="Gruntar I."/>
        </authorList>
    </citation>
    <scope>NUCLEOTIDE SEQUENCE [LARGE SCALE GENOMIC DNA]</scope>
    <source>
        <strain evidence="5">34484-21</strain>
    </source>
</reference>
<dbReference type="SUPFAM" id="SSF55073">
    <property type="entry name" value="Nucleotide cyclase"/>
    <property type="match status" value="1"/>
</dbReference>
<evidence type="ECO:0000256" key="1">
    <source>
        <dbReference type="SAM" id="Phobius"/>
    </source>
</evidence>
<dbReference type="EMBL" id="JAULJQ010000005">
    <property type="protein sequence ID" value="MDO2409426.1"/>
    <property type="molecule type" value="Genomic_DNA"/>
</dbReference>
<evidence type="ECO:0000313" key="4">
    <source>
        <dbReference type="EMBL" id="MDO2409426.1"/>
    </source>
</evidence>
<evidence type="ECO:0000313" key="5">
    <source>
        <dbReference type="Proteomes" id="UP001171111"/>
    </source>
</evidence>
<dbReference type="SUPFAM" id="SSF141868">
    <property type="entry name" value="EAL domain-like"/>
    <property type="match status" value="1"/>
</dbReference>
<feature type="transmembrane region" description="Helical" evidence="1">
    <location>
        <begin position="23"/>
        <end position="42"/>
    </location>
</feature>
<gene>
    <name evidence="4" type="ORF">Q2362_04845</name>
</gene>
<dbReference type="PANTHER" id="PTHR33121">
    <property type="entry name" value="CYCLIC DI-GMP PHOSPHODIESTERASE PDEF"/>
    <property type="match status" value="1"/>
</dbReference>
<comment type="caution">
    <text evidence="4">The sequence shown here is derived from an EMBL/GenBank/DDBJ whole genome shotgun (WGS) entry which is preliminary data.</text>
</comment>
<keyword evidence="5" id="KW-1185">Reference proteome</keyword>
<sequence length="856" mass="98747">MKKIITKIKRFISQDFKKTLDKLFPWLSVTAVLLIIIISYNFQGLYTHNELAAKISKIVNINEAIDNHINSEFSVIQTDLINEHLKQIDDLIDEISKNSDYASFFNIPSSHKSFKDLMDNIKANEVVLNRFMTHKAIIMEKTLDLSANLRNTKEIRTLTGFFSRILLSRFGEIFDSNLFSDDVRAYRYDISNSQEEGSQIDYNYSLLLIQLNEEIIQLIGIQERREQVSNLINTSATELIEKLNNYSRTTKNLLDATLLFVAALMIIFMLKLRQNQQAKLKMHEKELQIKEILENSSDTVFEIDAKGVIKSVNYSEDKNKYPLIDTVLELMSPDGRPINIIAELESKDKYSLNEIRRKKLRKNADESNIPTTEETLNQDVVITKEDESGYSFEYHESMYASPIRKLGKIIGANVVLIDFTKQFEAEYRQKKYAEKLETNQHVDKETGLPNHLALNKELTNSRENGLRKYVVYISIDQFENFQFFYNDRTVSLILVEVSRTIRLCMRNYDIKAELYHLQEDKFCLVCEEEDKDRLAERLLNYFSSTIVLKDNLNHDITLNISLRLGFSNDADTDNSDRLAQAKLAHQKARQIEAPYFIYEQNDDNERTYRNNQIVSSMIRYALNNNKITAECQPIYDLTKPLPGENNYELFSYEILVRLYDDEGKIHYPGEFLNIAKQAGLYISITKAVVNIAFDLVEKFDYVFSINLSSSDMANTSVRELFSARLKKCKAPNRLTIEVLETEDIDQKMDDVLKFLNEVRNKGCHVAIDDFGSGFANISTILQLNIDYIKIDGSIIKRLPYDENSRAFLSMLSNFAASANYTMVAEFVSSQDILDQVKALGVQCAQGYLLGKPAKLI</sequence>
<dbReference type="Pfam" id="PF00990">
    <property type="entry name" value="GGDEF"/>
    <property type="match status" value="1"/>
</dbReference>
<dbReference type="SMART" id="SM00052">
    <property type="entry name" value="EAL"/>
    <property type="match status" value="1"/>
</dbReference>
<dbReference type="InterPro" id="IPR035919">
    <property type="entry name" value="EAL_sf"/>
</dbReference>
<dbReference type="CDD" id="cd01948">
    <property type="entry name" value="EAL"/>
    <property type="match status" value="1"/>
</dbReference>
<dbReference type="PANTHER" id="PTHR33121:SF70">
    <property type="entry name" value="SIGNALING PROTEIN YKOW"/>
    <property type="match status" value="1"/>
</dbReference>
<dbReference type="InterPro" id="IPR001633">
    <property type="entry name" value="EAL_dom"/>
</dbReference>
<name>A0ABT8T6U3_9BACT</name>
<organism evidence="4 5">
    <name type="scientific">Campylobacter magnus</name>
    <dbReference type="NCBI Taxonomy" id="3026462"/>
    <lineage>
        <taxon>Bacteria</taxon>
        <taxon>Pseudomonadati</taxon>
        <taxon>Campylobacterota</taxon>
        <taxon>Epsilonproteobacteria</taxon>
        <taxon>Campylobacterales</taxon>
        <taxon>Campylobacteraceae</taxon>
        <taxon>Campylobacter</taxon>
    </lineage>
</organism>
<feature type="domain" description="GGDEF" evidence="3">
    <location>
        <begin position="466"/>
        <end position="600"/>
    </location>
</feature>
<dbReference type="RefSeq" id="WP_302244298.1">
    <property type="nucleotide sequence ID" value="NZ_JAULJQ010000005.1"/>
</dbReference>
<dbReference type="PROSITE" id="PS50887">
    <property type="entry name" value="GGDEF"/>
    <property type="match status" value="1"/>
</dbReference>